<dbReference type="CDD" id="cd05243">
    <property type="entry name" value="SDR_a5"/>
    <property type="match status" value="1"/>
</dbReference>
<sequence>MSEADRVVILGGHGKIALMAAPKLKEAGYSVDSVIRNPDQTAEVEAAGATPVVLDIESADTDKLEELFTGAKAVVFSAGAGGGNPDRTRAVDFEAAKRSIDASAKAGVDRYVIVSYATAGVDLDRVDPDSSFYPYVQAKHGADEHLRASSLDYTILGPGGLTLEPSKGSVLLADENGDVDGVTPDGDTKVTSRELVADVMTYVIDKNAAVRQTVNFYDGSTPIADAIK</sequence>
<dbReference type="InterPro" id="IPR016040">
    <property type="entry name" value="NAD(P)-bd_dom"/>
</dbReference>
<keyword evidence="3" id="KW-1185">Reference proteome</keyword>
<evidence type="ECO:0000259" key="1">
    <source>
        <dbReference type="Pfam" id="PF13460"/>
    </source>
</evidence>
<dbReference type="EMBL" id="JAATJN010000001">
    <property type="protein sequence ID" value="NJC57877.1"/>
    <property type="molecule type" value="Genomic_DNA"/>
</dbReference>
<dbReference type="PANTHER" id="PTHR15020:SF50">
    <property type="entry name" value="UPF0659 PROTEIN YMR090W"/>
    <property type="match status" value="1"/>
</dbReference>
<dbReference type="PANTHER" id="PTHR15020">
    <property type="entry name" value="FLAVIN REDUCTASE-RELATED"/>
    <property type="match status" value="1"/>
</dbReference>
<dbReference type="RefSeq" id="WP_167951506.1">
    <property type="nucleotide sequence ID" value="NZ_BAAAPQ010000022.1"/>
</dbReference>
<proteinExistence type="predicted"/>
<accession>A0A846SAR9</accession>
<dbReference type="SUPFAM" id="SSF51735">
    <property type="entry name" value="NAD(P)-binding Rossmann-fold domains"/>
    <property type="match status" value="1"/>
</dbReference>
<dbReference type="Gene3D" id="3.40.50.720">
    <property type="entry name" value="NAD(P)-binding Rossmann-like Domain"/>
    <property type="match status" value="1"/>
</dbReference>
<protein>
    <submittedName>
        <fullName evidence="2">Uncharacterized protein YbjT (DUF2867 family)</fullName>
    </submittedName>
</protein>
<comment type="caution">
    <text evidence="2">The sequence shown here is derived from an EMBL/GenBank/DDBJ whole genome shotgun (WGS) entry which is preliminary data.</text>
</comment>
<feature type="domain" description="NAD(P)-binding" evidence="1">
    <location>
        <begin position="11"/>
        <end position="206"/>
    </location>
</feature>
<evidence type="ECO:0000313" key="2">
    <source>
        <dbReference type="EMBL" id="NJC57877.1"/>
    </source>
</evidence>
<evidence type="ECO:0000313" key="3">
    <source>
        <dbReference type="Proteomes" id="UP000576792"/>
    </source>
</evidence>
<organism evidence="2 3">
    <name type="scientific">Brevibacterium marinum</name>
    <dbReference type="NCBI Taxonomy" id="418643"/>
    <lineage>
        <taxon>Bacteria</taxon>
        <taxon>Bacillati</taxon>
        <taxon>Actinomycetota</taxon>
        <taxon>Actinomycetes</taxon>
        <taxon>Micrococcales</taxon>
        <taxon>Brevibacteriaceae</taxon>
        <taxon>Brevibacterium</taxon>
    </lineage>
</organism>
<gene>
    <name evidence="2" type="ORF">BKA07_002912</name>
</gene>
<dbReference type="Proteomes" id="UP000576792">
    <property type="component" value="Unassembled WGS sequence"/>
</dbReference>
<dbReference type="Pfam" id="PF13460">
    <property type="entry name" value="NAD_binding_10"/>
    <property type="match status" value="1"/>
</dbReference>
<reference evidence="2 3" key="1">
    <citation type="submission" date="2020-03" db="EMBL/GenBank/DDBJ databases">
        <title>Sequencing the genomes of 1000 actinobacteria strains.</title>
        <authorList>
            <person name="Klenk H.-P."/>
        </authorList>
    </citation>
    <scope>NUCLEOTIDE SEQUENCE [LARGE SCALE GENOMIC DNA]</scope>
    <source>
        <strain evidence="2 3">DSM 18964</strain>
    </source>
</reference>
<dbReference type="InterPro" id="IPR036291">
    <property type="entry name" value="NAD(P)-bd_dom_sf"/>
</dbReference>
<dbReference type="AlphaFoldDB" id="A0A846SAR9"/>
<name>A0A846SAR9_9MICO</name>